<name>A0A2S3X2C1_PSEPU</name>
<reference evidence="2 3" key="1">
    <citation type="submission" date="2016-08" db="EMBL/GenBank/DDBJ databases">
        <authorList>
            <person name="Seilhamer J.J."/>
        </authorList>
    </citation>
    <scope>NUCLEOTIDE SEQUENCE [LARGE SCALE GENOMIC DNA]</scope>
    <source>
        <strain evidence="2 3">KH-21-114</strain>
    </source>
</reference>
<protein>
    <submittedName>
        <fullName evidence="2">Mannosyltransferase</fullName>
    </submittedName>
</protein>
<dbReference type="SUPFAM" id="SSF53448">
    <property type="entry name" value="Nucleotide-diphospho-sugar transferases"/>
    <property type="match status" value="1"/>
</dbReference>
<keyword evidence="2" id="KW-0808">Transferase</keyword>
<sequence length="918" mass="101663">MSASRINASGVQYVRDHLSNMPRPDREANRRIRQWLAQRGLDLDPEQIDVVTLHYRADGPRTYLAAVTQRQNLAQALLGNWQGESNNDLLDALIKPSWAGTLPDGPLRMVETLPAPTLNHSGAAYEVFNGLFRRTEPARYDASTHLPIAAEAFQQFITALDFHTPFKAMLDDYWRNHLHSYRLSSKLNFVAACNLQVAQGSLSNAGRHLAWRAADLLPRGQGLRLSTLNIYGYAATDLLYINDASSDLTLLYAPGNSAPLLEFASETLLKDWVGQQCKVPASRQALRQHFRLADGPQGLDFSGLDTALEGLGEYPRRHRLPPEHGFFNDDGTWSPRDYVNYRPGKYSPRITGDLFQALAERQRQRSYDDADFIITTDSDVTKARWRTYLNTTLNLLAPLSLVVPGLAPLLAVGGIAQLGLGLDQAINGKGLQDRHDGVAEIAWGLLNAMPLIVHGVARSKVLFESKSDRFVVPSRINDQLGYPLSPLSPPHLPNVDIAPYFHIPDPIPPLPEGDQAVADSVIRVPRYDGTPDNLDTRINTYNARVIYDMERDAFIQDNALNEVDPVAYIARPGSHDLVPAAAGREVSNATRMRTLRALGVDLPLPVDFPLVPDESSQAIPKTISCLWVGDKVLSPSLIANLASNAARANDSAYAIRLFLSAESPSAYAENLRLLAEHAPGLQVLPLEEQSFFRTFQQSRYYAQYQAALDGNGGVACNFASASDVLRYPMLHHEGGLYMDVDDYLLAAGEPPLVVDGHPVGNPGEPLEQVALLTAPDGLLLPPPMSNEKMSMNCLYNTSVIGSHAGNPTLEAISEEMLARYQANRDFYDSKPSLAEDPAGFYRYAKRLSYLTGPDLLTHVVDQRLPVLRTLRQIMNLYNMPRIHSWQFIELDQYQQALRNLLPLNRSVKVGGNHSWATT</sequence>
<dbReference type="InterPro" id="IPR029044">
    <property type="entry name" value="Nucleotide-diphossugar_trans"/>
</dbReference>
<gene>
    <name evidence="2" type="ORF">BGP84_08055</name>
</gene>
<evidence type="ECO:0000313" key="3">
    <source>
        <dbReference type="Proteomes" id="UP000237230"/>
    </source>
</evidence>
<proteinExistence type="predicted"/>
<dbReference type="OrthoDB" id="7022734at2"/>
<dbReference type="InterPro" id="IPR046673">
    <property type="entry name" value="ToxA_N"/>
</dbReference>
<dbReference type="AlphaFoldDB" id="A0A2S3X2C1"/>
<dbReference type="RefSeq" id="WP_103446513.1">
    <property type="nucleotide sequence ID" value="NZ_MINH01000019.1"/>
</dbReference>
<reference evidence="2 3" key="2">
    <citation type="submission" date="2018-03" db="EMBL/GenBank/DDBJ databases">
        <title>Draft genome of Pseudomonas putida strain KH-21-114.</title>
        <authorList>
            <person name="Yoshizawa S."/>
            <person name="Khan N.H."/>
            <person name="Nishimura M."/>
            <person name="Chiura H.X."/>
            <person name="Ogura Y."/>
            <person name="Hayashi T."/>
            <person name="Kogure K."/>
        </authorList>
    </citation>
    <scope>NUCLEOTIDE SEQUENCE [LARGE SCALE GENOMIC DNA]</scope>
    <source>
        <strain evidence="2 3">KH-21-114</strain>
    </source>
</reference>
<comment type="caution">
    <text evidence="2">The sequence shown here is derived from an EMBL/GenBank/DDBJ whole genome shotgun (WGS) entry which is preliminary data.</text>
</comment>
<dbReference type="Proteomes" id="UP000237230">
    <property type="component" value="Unassembled WGS sequence"/>
</dbReference>
<dbReference type="Pfam" id="PF20178">
    <property type="entry name" value="ToxA_N"/>
    <property type="match status" value="1"/>
</dbReference>
<dbReference type="Gene3D" id="3.90.550.20">
    <property type="match status" value="1"/>
</dbReference>
<evidence type="ECO:0000313" key="2">
    <source>
        <dbReference type="EMBL" id="POG09682.1"/>
    </source>
</evidence>
<dbReference type="GO" id="GO:0016757">
    <property type="term" value="F:glycosyltransferase activity"/>
    <property type="evidence" value="ECO:0007669"/>
    <property type="project" value="UniProtKB-KW"/>
</dbReference>
<accession>A0A2S3X2C1</accession>
<keyword evidence="2" id="KW-0328">Glycosyltransferase</keyword>
<evidence type="ECO:0000259" key="1">
    <source>
        <dbReference type="Pfam" id="PF20178"/>
    </source>
</evidence>
<dbReference type="InterPro" id="IPR007577">
    <property type="entry name" value="GlycoTrfase_DXD_sugar-bd_CS"/>
</dbReference>
<organism evidence="2 3">
    <name type="scientific">Pseudomonas putida</name>
    <name type="common">Arthrobacter siderocapsulatus</name>
    <dbReference type="NCBI Taxonomy" id="303"/>
    <lineage>
        <taxon>Bacteria</taxon>
        <taxon>Pseudomonadati</taxon>
        <taxon>Pseudomonadota</taxon>
        <taxon>Gammaproteobacteria</taxon>
        <taxon>Pseudomonadales</taxon>
        <taxon>Pseudomonadaceae</taxon>
        <taxon>Pseudomonas</taxon>
    </lineage>
</organism>
<feature type="domain" description="Dermonecrotic toxin N-terminal" evidence="1">
    <location>
        <begin position="19"/>
        <end position="292"/>
    </location>
</feature>
<dbReference type="EMBL" id="MINH01000019">
    <property type="protein sequence ID" value="POG09682.1"/>
    <property type="molecule type" value="Genomic_DNA"/>
</dbReference>
<dbReference type="Pfam" id="PF04488">
    <property type="entry name" value="Gly_transf_sug"/>
    <property type="match status" value="1"/>
</dbReference>